<keyword evidence="1" id="KW-0472">Membrane</keyword>
<dbReference type="InterPro" id="IPR005240">
    <property type="entry name" value="DUF389"/>
</dbReference>
<feature type="transmembrane region" description="Helical" evidence="1">
    <location>
        <begin position="144"/>
        <end position="166"/>
    </location>
</feature>
<evidence type="ECO:0000313" key="2">
    <source>
        <dbReference type="EMBL" id="NHC16002.1"/>
    </source>
</evidence>
<dbReference type="PANTHER" id="PTHR20992:SF9">
    <property type="entry name" value="AT15442P-RELATED"/>
    <property type="match status" value="1"/>
</dbReference>
<dbReference type="Pfam" id="PF04087">
    <property type="entry name" value="DUF389"/>
    <property type="match status" value="1"/>
</dbReference>
<feature type="transmembrane region" description="Helical" evidence="1">
    <location>
        <begin position="217"/>
        <end position="240"/>
    </location>
</feature>
<feature type="transmembrane region" description="Helical" evidence="1">
    <location>
        <begin position="280"/>
        <end position="300"/>
    </location>
</feature>
<evidence type="ECO:0000313" key="3">
    <source>
        <dbReference type="Proteomes" id="UP000800981"/>
    </source>
</evidence>
<feature type="transmembrane region" description="Helical" evidence="1">
    <location>
        <begin position="178"/>
        <end position="197"/>
    </location>
</feature>
<feature type="transmembrane region" description="Helical" evidence="1">
    <location>
        <begin position="247"/>
        <end position="268"/>
    </location>
</feature>
<feature type="transmembrane region" description="Helical" evidence="1">
    <location>
        <begin position="117"/>
        <end position="138"/>
    </location>
</feature>
<protein>
    <submittedName>
        <fullName evidence="2">DUF389 domain-containing protein</fullName>
    </submittedName>
</protein>
<name>A0ABX0GYD6_9ACTN</name>
<comment type="caution">
    <text evidence="2">The sequence shown here is derived from an EMBL/GenBank/DDBJ whole genome shotgun (WGS) entry which is preliminary data.</text>
</comment>
<evidence type="ECO:0000256" key="1">
    <source>
        <dbReference type="SAM" id="Phobius"/>
    </source>
</evidence>
<gene>
    <name evidence="2" type="ORF">G9H71_19645</name>
</gene>
<keyword evidence="1" id="KW-1133">Transmembrane helix</keyword>
<dbReference type="EMBL" id="JAANNP010000079">
    <property type="protein sequence ID" value="NHC16002.1"/>
    <property type="molecule type" value="Genomic_DNA"/>
</dbReference>
<accession>A0ABX0GYD6</accession>
<keyword evidence="1" id="KW-0812">Transmembrane</keyword>
<keyword evidence="3" id="KW-1185">Reference proteome</keyword>
<dbReference type="RefSeq" id="WP_166284479.1">
    <property type="nucleotide sequence ID" value="NZ_JAANNP010000079.1"/>
</dbReference>
<proteinExistence type="predicted"/>
<organism evidence="2 3">
    <name type="scientific">Motilibacter deserti</name>
    <dbReference type="NCBI Taxonomy" id="2714956"/>
    <lineage>
        <taxon>Bacteria</taxon>
        <taxon>Bacillati</taxon>
        <taxon>Actinomycetota</taxon>
        <taxon>Actinomycetes</taxon>
        <taxon>Motilibacterales</taxon>
        <taxon>Motilibacteraceae</taxon>
        <taxon>Motilibacter</taxon>
    </lineage>
</organism>
<sequence>MIHFRVISPPPLTPGVLDVFRREPGATNVVLLSGAAVEPSGDLVQADVAREAADAVLEALRGCGAGPADGLASVSLETVDSALGGYADEARAAAPGAGADALVWEQLSATTGEDSTLSASFLLFLTVATLIAAVGLLLDSQVLIVGAMVLGPEFGPLAGVAVALLGREWGHVWRSARAVLVGFAMAIALTALGVALLDAVGRVPESYLEGQRPLTSFVAHPDVFSVIVALLAGVAGTVSLTSAKSSALVGVFISVTTVPAAAEIAAATVTGQRDEAWGSLVQLGVNLGCIVLAALLTLVVQRNAWRWVRRGHPGRRG</sequence>
<dbReference type="PANTHER" id="PTHR20992">
    <property type="entry name" value="AT15442P-RELATED"/>
    <property type="match status" value="1"/>
</dbReference>
<dbReference type="Proteomes" id="UP000800981">
    <property type="component" value="Unassembled WGS sequence"/>
</dbReference>
<reference evidence="2 3" key="1">
    <citation type="submission" date="2020-03" db="EMBL/GenBank/DDBJ databases">
        <title>Two novel Motilibacter sp.</title>
        <authorList>
            <person name="Liu S."/>
        </authorList>
    </citation>
    <scope>NUCLEOTIDE SEQUENCE [LARGE SCALE GENOMIC DNA]</scope>
    <source>
        <strain evidence="2 3">E257</strain>
    </source>
</reference>